<evidence type="ECO:0000313" key="2">
    <source>
        <dbReference type="EMBL" id="MBT1173086.1"/>
    </source>
</evidence>
<keyword evidence="1" id="KW-0732">Signal</keyword>
<evidence type="ECO:0000313" key="3">
    <source>
        <dbReference type="Proteomes" id="UP000773064"/>
    </source>
</evidence>
<dbReference type="RefSeq" id="WP_214358352.1">
    <property type="nucleotide sequence ID" value="NZ_JAFEJS010000006.1"/>
</dbReference>
<accession>A0ABS5UQD7</accession>
<comment type="caution">
    <text evidence="2">The sequence shown here is derived from an EMBL/GenBank/DDBJ whole genome shotgun (WGS) entry which is preliminary data.</text>
</comment>
<organism evidence="2 3">
    <name type="scientific">Bifidobacterium santillanense</name>
    <dbReference type="NCBI Taxonomy" id="2809028"/>
    <lineage>
        <taxon>Bacteria</taxon>
        <taxon>Bacillati</taxon>
        <taxon>Actinomycetota</taxon>
        <taxon>Actinomycetes</taxon>
        <taxon>Bifidobacteriales</taxon>
        <taxon>Bifidobacteriaceae</taxon>
        <taxon>Bifidobacterium</taxon>
    </lineage>
</organism>
<protein>
    <submittedName>
        <fullName evidence="2">Uncharacterized protein</fullName>
    </submittedName>
</protein>
<dbReference type="EMBL" id="JAFEJS010000006">
    <property type="protein sequence ID" value="MBT1173086.1"/>
    <property type="molecule type" value="Genomic_DNA"/>
</dbReference>
<sequence length="187" mass="20175">MQSTIRTGKGHAVIAVVSVVMLLLGMLTGTAYAAESNDGYITIGGVQVSRALGVTTEAQLEQRYSEGYLEVDFNERAEITAARPLTDAQMAAARQAESQSVAARSGTRVPCRSTDVCLTFTNGGQRGFYDTGIRAGNWTNVATSNSGKWYAKYRILYKGETHVSPVVGPYTIGRHYGNTINQVTIVR</sequence>
<feature type="signal peptide" evidence="1">
    <location>
        <begin position="1"/>
        <end position="33"/>
    </location>
</feature>
<evidence type="ECO:0000256" key="1">
    <source>
        <dbReference type="SAM" id="SignalP"/>
    </source>
</evidence>
<reference evidence="2 3" key="1">
    <citation type="journal article" date="2021" name="Environ. Microbiol.">
        <title>Genetic insights into the dark matter of the mammalian gut microbiota through targeted genome reconstruction.</title>
        <authorList>
            <person name="Lugli G.A."/>
            <person name="Alessandri G."/>
            <person name="Milani C."/>
            <person name="Viappiani A."/>
            <person name="Fontana F."/>
            <person name="Tarracchini C."/>
            <person name="Mancabelli L."/>
            <person name="Argentini C."/>
            <person name="Ruiz L."/>
            <person name="Margolles A."/>
            <person name="van Sinderen D."/>
            <person name="Turroni F."/>
            <person name="Ventura M."/>
        </authorList>
    </citation>
    <scope>NUCLEOTIDE SEQUENCE [LARGE SCALE GENOMIC DNA]</scope>
    <source>
        <strain evidence="2 3">MA2</strain>
    </source>
</reference>
<gene>
    <name evidence="2" type="ORF">JS528_06920</name>
</gene>
<feature type="chain" id="PRO_5047016113" evidence="1">
    <location>
        <begin position="34"/>
        <end position="187"/>
    </location>
</feature>
<name>A0ABS5UQD7_9BIFI</name>
<proteinExistence type="predicted"/>
<dbReference type="Proteomes" id="UP000773064">
    <property type="component" value="Unassembled WGS sequence"/>
</dbReference>
<keyword evidence="3" id="KW-1185">Reference proteome</keyword>